<dbReference type="SMART" id="SM00460">
    <property type="entry name" value="TGc"/>
    <property type="match status" value="1"/>
</dbReference>
<keyword evidence="4" id="KW-0808">Transferase</keyword>
<organism evidence="24 25">
    <name type="scientific">Erpetoichthys calabaricus</name>
    <name type="common">Rope fish</name>
    <name type="synonym">Calamoichthys calabaricus</name>
    <dbReference type="NCBI Taxonomy" id="27687"/>
    <lineage>
        <taxon>Eukaryota</taxon>
        <taxon>Metazoa</taxon>
        <taxon>Chordata</taxon>
        <taxon>Craniata</taxon>
        <taxon>Vertebrata</taxon>
        <taxon>Euteleostomi</taxon>
        <taxon>Actinopterygii</taxon>
        <taxon>Polypteriformes</taxon>
        <taxon>Polypteridae</taxon>
        <taxon>Erpetoichthys</taxon>
    </lineage>
</organism>
<evidence type="ECO:0000313" key="24">
    <source>
        <dbReference type="Ensembl" id="ENSECRP00000007520.1"/>
    </source>
</evidence>
<proteinExistence type="inferred from homology"/>
<dbReference type="Gene3D" id="3.90.260.10">
    <property type="entry name" value="Transglutaminase-like"/>
    <property type="match status" value="1"/>
</dbReference>
<dbReference type="GO" id="GO:0031424">
    <property type="term" value="P:keratinization"/>
    <property type="evidence" value="ECO:0007669"/>
    <property type="project" value="UniProtKB-KW"/>
</dbReference>
<comment type="similarity">
    <text evidence="2">Belongs to the transglutaminase superfamily. Transglutaminase family.</text>
</comment>
<evidence type="ECO:0000256" key="6">
    <source>
        <dbReference type="ARBA" id="ARBA00022837"/>
    </source>
</evidence>
<evidence type="ECO:0000256" key="20">
    <source>
        <dbReference type="PIRSR" id="PIRSR000459-1"/>
    </source>
</evidence>
<evidence type="ECO:0000313" key="25">
    <source>
        <dbReference type="Proteomes" id="UP000694620"/>
    </source>
</evidence>
<comment type="catalytic activity">
    <reaction evidence="19">
        <text>L-glutaminyl-[protein] + L-lysyl-[protein] = [protein]-L-lysyl-N(6)-5-L-glutamyl-[protein] + NH4(+)</text>
        <dbReference type="Rhea" id="RHEA:54816"/>
        <dbReference type="Rhea" id="RHEA-COMP:9752"/>
        <dbReference type="Rhea" id="RHEA-COMP:10207"/>
        <dbReference type="Rhea" id="RHEA-COMP:14005"/>
        <dbReference type="ChEBI" id="CHEBI:28938"/>
        <dbReference type="ChEBI" id="CHEBI:29969"/>
        <dbReference type="ChEBI" id="CHEBI:30011"/>
        <dbReference type="ChEBI" id="CHEBI:138370"/>
        <dbReference type="EC" id="2.3.2.13"/>
    </reaction>
</comment>
<dbReference type="FunFam" id="3.90.260.10:FF:000001">
    <property type="entry name" value="Protein-glutamine gamma-glutamyltransferase 2"/>
    <property type="match status" value="1"/>
</dbReference>
<dbReference type="Proteomes" id="UP000694620">
    <property type="component" value="Chromosome 2"/>
</dbReference>
<evidence type="ECO:0000256" key="12">
    <source>
        <dbReference type="ARBA" id="ARBA00024222"/>
    </source>
</evidence>
<keyword evidence="10" id="KW-0449">Lipoprotein</keyword>
<evidence type="ECO:0000256" key="16">
    <source>
        <dbReference type="ARBA" id="ARBA00041726"/>
    </source>
</evidence>
<feature type="domain" description="Transglutaminase-like" evidence="23">
    <location>
        <begin position="349"/>
        <end position="442"/>
    </location>
</feature>
<dbReference type="Pfam" id="PF01841">
    <property type="entry name" value="Transglut_core"/>
    <property type="match status" value="1"/>
</dbReference>
<comment type="cofactor">
    <cofactor evidence="21">
        <name>Ca(2+)</name>
        <dbReference type="ChEBI" id="CHEBI:29108"/>
    </cofactor>
    <text evidence="21">Binds 1 Ca(2+) ion per subunit.</text>
</comment>
<dbReference type="FunFam" id="2.60.40.10:FF:001143">
    <property type="entry name" value="Protein-glutamine gamma-glutamyltransferase K"/>
    <property type="match status" value="1"/>
</dbReference>
<reference evidence="24" key="1">
    <citation type="submission" date="2021-06" db="EMBL/GenBank/DDBJ databases">
        <authorList>
            <consortium name="Wellcome Sanger Institute Data Sharing"/>
        </authorList>
    </citation>
    <scope>NUCLEOTIDE SEQUENCE [LARGE SCALE GENOMIC DNA]</scope>
</reference>
<name>A0A8C4RVR4_ERPCA</name>
<dbReference type="AlphaFoldDB" id="A0A8C4RVR4"/>
<keyword evidence="6 21" id="KW-0106">Calcium</keyword>
<evidence type="ECO:0000256" key="1">
    <source>
        <dbReference type="ARBA" id="ARBA00004635"/>
    </source>
</evidence>
<gene>
    <name evidence="24" type="primary">TGM1</name>
    <name evidence="24" type="synonym">tgm1l1</name>
</gene>
<sequence length="770" mass="86133">MSSSRHNEVGRWPAVTLWSEDIVQADHDNPSSPRVVEKKQEGRCHRILRTLCPCLCSESSHPVPTSGSKNDVSKPKPEEMEMPDLLLTVRHVDLLKSRRDINRKEHHTDEFECDELVLRRGQPFNLVLELSRPFNPETDTLQLELQIGPLPQAAKGTHIVISFVDEFNDKEWQAKIMEQDGTKLKVTVNSLPTAVVGQYQFAVRTQCPAGEFKTEHDPKNDVYLLFNPWCEDDPVFMEEEEHLKEYVLNETGRIYYGTEKQIGVRTWNYGQFDKGVLEACIFLLERSGTPHTGRGDPITVVRVISAMINAQDDRGLLVGNWSGDYSDGTAPTGWTGSVDILTQYHKSKGTPVSFGQCWVFSGVTTTVLRCLGIPGRSVTNFSSAHDTDVSLTTDVYFDENMEPMDSLNTDSVWNFHVWNDCWMARPDLPPGMGGWQAIDATPQETSSGTYCCGPASVNAVKSGLVYLKYDAPFVFAEVNSDKIYWQQGPDGKFNKVYIEKKAVGRFISTKAVGSDEREDITEFYKHPEGSDEERIAVETACRYGTKPNVYDGPEAEDVLVEVNTEESVQMGSDACMKVLLKNSSSTLRTIRLQGHVAVMYYTGVLKGTIKKEKTEVVLQANEEKTIEWTLKYSDYQDELVDQGALMMTVSGRVNETSQVLAKQHTFRLRTPDLQIRPEGVAVVGREMTAKIIFTNPLPKTLKNVILRLEGPGLQKPKKITVGDVGKHSTLTRTETFIPAKPGPRKLIASLDCRQLTQVHGAADVVVGESN</sequence>
<evidence type="ECO:0000256" key="10">
    <source>
        <dbReference type="ARBA" id="ARBA00023288"/>
    </source>
</evidence>
<reference evidence="24" key="3">
    <citation type="submission" date="2025-09" db="UniProtKB">
        <authorList>
            <consortium name="Ensembl"/>
        </authorList>
    </citation>
    <scope>IDENTIFICATION</scope>
</reference>
<evidence type="ECO:0000256" key="5">
    <source>
        <dbReference type="ARBA" id="ARBA00022723"/>
    </source>
</evidence>
<feature type="binding site" evidence="21">
    <location>
        <position position="479"/>
    </location>
    <ligand>
        <name>Ca(2+)</name>
        <dbReference type="ChEBI" id="CHEBI:29108"/>
    </ligand>
</feature>
<protein>
    <recommendedName>
        <fullName evidence="14">Protein-glutamine gamma-glutamyltransferase K</fullName>
        <ecNumber evidence="12">2.3.2.13</ecNumber>
    </recommendedName>
    <alternativeName>
        <fullName evidence="17">Epidermal TGase</fullName>
    </alternativeName>
    <alternativeName>
        <fullName evidence="16">Transglutaminase K</fullName>
    </alternativeName>
    <alternativeName>
        <fullName evidence="15">Transglutaminase-1</fullName>
    </alternativeName>
</protein>
<dbReference type="PANTHER" id="PTHR11590">
    <property type="entry name" value="PROTEIN-GLUTAMINE GAMMA-GLUTAMYLTRANSFERASE"/>
    <property type="match status" value="1"/>
</dbReference>
<dbReference type="GeneTree" id="ENSGT01050000244939"/>
<feature type="active site" evidence="20">
    <location>
        <position position="357"/>
    </location>
</feature>
<keyword evidence="8" id="KW-0564">Palmitate</keyword>
<feature type="binding site" evidence="21">
    <location>
        <position position="528"/>
    </location>
    <ligand>
        <name>Ca(2+)</name>
        <dbReference type="ChEBI" id="CHEBI:29108"/>
    </ligand>
</feature>
<evidence type="ECO:0000256" key="22">
    <source>
        <dbReference type="SAM" id="MobiDB-lite"/>
    </source>
</evidence>
<dbReference type="SUPFAM" id="SSF49309">
    <property type="entry name" value="Transglutaminase, two C-terminal domains"/>
    <property type="match status" value="2"/>
</dbReference>
<dbReference type="Gene3D" id="2.60.40.10">
    <property type="entry name" value="Immunoglobulins"/>
    <property type="match status" value="3"/>
</dbReference>
<evidence type="ECO:0000256" key="11">
    <source>
        <dbReference type="ARBA" id="ARBA00023315"/>
    </source>
</evidence>
<evidence type="ECO:0000256" key="9">
    <source>
        <dbReference type="ARBA" id="ARBA00023249"/>
    </source>
</evidence>
<dbReference type="InterPro" id="IPR023608">
    <property type="entry name" value="Transglutaminase_animal"/>
</dbReference>
<dbReference type="Pfam" id="PF00868">
    <property type="entry name" value="Transglut_N"/>
    <property type="match status" value="1"/>
</dbReference>
<keyword evidence="25" id="KW-1185">Reference proteome</keyword>
<dbReference type="SUPFAM" id="SSF81296">
    <property type="entry name" value="E set domains"/>
    <property type="match status" value="1"/>
</dbReference>
<dbReference type="InterPro" id="IPR038765">
    <property type="entry name" value="Papain-like_cys_pep_sf"/>
</dbReference>
<dbReference type="FunFam" id="2.60.40.10:FF:000090">
    <property type="entry name" value="Protein-glutamine gamma-glutamyltransferase 2"/>
    <property type="match status" value="1"/>
</dbReference>
<evidence type="ECO:0000256" key="13">
    <source>
        <dbReference type="ARBA" id="ARBA00038573"/>
    </source>
</evidence>
<keyword evidence="11" id="KW-0012">Acyltransferase</keyword>
<dbReference type="InterPro" id="IPR036238">
    <property type="entry name" value="Transglutaminase_C_sf"/>
</dbReference>
<evidence type="ECO:0000256" key="17">
    <source>
        <dbReference type="ARBA" id="ARBA00043229"/>
    </source>
</evidence>
<dbReference type="SUPFAM" id="SSF54001">
    <property type="entry name" value="Cysteine proteinases"/>
    <property type="match status" value="1"/>
</dbReference>
<feature type="active site" evidence="20">
    <location>
        <position position="439"/>
    </location>
</feature>
<evidence type="ECO:0000256" key="4">
    <source>
        <dbReference type="ARBA" id="ARBA00022679"/>
    </source>
</evidence>
<dbReference type="InterPro" id="IPR001102">
    <property type="entry name" value="Transglutaminase_N"/>
</dbReference>
<keyword evidence="7" id="KW-0472">Membrane</keyword>
<dbReference type="Ensembl" id="ENSECRT00000007640.1">
    <property type="protein sequence ID" value="ENSECRP00000007520.1"/>
    <property type="gene ID" value="ENSECRG00000005003.1"/>
</dbReference>
<keyword evidence="9" id="KW-0417">Keratinization</keyword>
<feature type="region of interest" description="Disordered" evidence="22">
    <location>
        <begin position="58"/>
        <end position="77"/>
    </location>
</feature>
<evidence type="ECO:0000256" key="14">
    <source>
        <dbReference type="ARBA" id="ARBA00040559"/>
    </source>
</evidence>
<dbReference type="FunFam" id="2.60.40.10:FF:000171">
    <property type="entry name" value="protein-glutamine gamma-glutamyltransferase 6"/>
    <property type="match status" value="1"/>
</dbReference>
<evidence type="ECO:0000256" key="7">
    <source>
        <dbReference type="ARBA" id="ARBA00023136"/>
    </source>
</evidence>
<dbReference type="InterPro" id="IPR013808">
    <property type="entry name" value="Transglutaminase_AS"/>
</dbReference>
<comment type="subunit">
    <text evidence="13">Interacts with PLAAT4.</text>
</comment>
<evidence type="ECO:0000256" key="8">
    <source>
        <dbReference type="ARBA" id="ARBA00023139"/>
    </source>
</evidence>
<dbReference type="PANTHER" id="PTHR11590:SF49">
    <property type="entry name" value="PROTEIN-GLUTAMINE GAMMA-GLUTAMYLTRANSFERASE K"/>
    <property type="match status" value="1"/>
</dbReference>
<dbReference type="GO" id="GO:0003810">
    <property type="term" value="F:protein-glutamine gamma-glutamyltransferase activity"/>
    <property type="evidence" value="ECO:0007669"/>
    <property type="project" value="UniProtKB-EC"/>
</dbReference>
<comment type="function">
    <text evidence="18">Catalyzes the cross-linking of proteins and the conjugation of polyamines to proteins. Responsible for cross-linking epidermal proteins during formation of the stratum corneum. Involved in cell proliferation.</text>
</comment>
<comment type="subcellular location">
    <subcellularLocation>
        <location evidence="1">Membrane</location>
        <topology evidence="1">Lipid-anchor</topology>
    </subcellularLocation>
</comment>
<dbReference type="PIRSF" id="PIRSF000459">
    <property type="entry name" value="TGM_EBP42"/>
    <property type="match status" value="1"/>
</dbReference>
<keyword evidence="5 21" id="KW-0479">Metal-binding</keyword>
<feature type="active site" evidence="20">
    <location>
        <position position="416"/>
    </location>
</feature>
<evidence type="ECO:0000256" key="21">
    <source>
        <dbReference type="PIRSR" id="PIRSR000459-2"/>
    </source>
</evidence>
<feature type="binding site" evidence="21">
    <location>
        <position position="533"/>
    </location>
    <ligand>
        <name>Ca(2+)</name>
        <dbReference type="ChEBI" id="CHEBI:29108"/>
    </ligand>
</feature>
<dbReference type="InterPro" id="IPR050779">
    <property type="entry name" value="Transglutaminase"/>
</dbReference>
<evidence type="ECO:0000256" key="3">
    <source>
        <dbReference type="ARBA" id="ARBA00022553"/>
    </source>
</evidence>
<dbReference type="GO" id="GO:0016020">
    <property type="term" value="C:membrane"/>
    <property type="evidence" value="ECO:0007669"/>
    <property type="project" value="UniProtKB-SubCell"/>
</dbReference>
<evidence type="ECO:0000256" key="15">
    <source>
        <dbReference type="ARBA" id="ARBA00041651"/>
    </source>
</evidence>
<evidence type="ECO:0000259" key="23">
    <source>
        <dbReference type="SMART" id="SM00460"/>
    </source>
</evidence>
<evidence type="ECO:0000256" key="18">
    <source>
        <dbReference type="ARBA" id="ARBA00045815"/>
    </source>
</evidence>
<evidence type="ECO:0000256" key="19">
    <source>
        <dbReference type="ARBA" id="ARBA00051843"/>
    </source>
</evidence>
<dbReference type="InterPro" id="IPR014756">
    <property type="entry name" value="Ig_E-set"/>
</dbReference>
<dbReference type="EC" id="2.3.2.13" evidence="12"/>
<dbReference type="InterPro" id="IPR036985">
    <property type="entry name" value="Transglutaminase-like_sf"/>
</dbReference>
<dbReference type="InterPro" id="IPR002931">
    <property type="entry name" value="Transglutaminase-like"/>
</dbReference>
<dbReference type="Pfam" id="PF00927">
    <property type="entry name" value="Transglut_C"/>
    <property type="match status" value="2"/>
</dbReference>
<reference evidence="24" key="2">
    <citation type="submission" date="2025-08" db="UniProtKB">
        <authorList>
            <consortium name="Ensembl"/>
        </authorList>
    </citation>
    <scope>IDENTIFICATION</scope>
</reference>
<dbReference type="GO" id="GO:0046872">
    <property type="term" value="F:metal ion binding"/>
    <property type="evidence" value="ECO:0007669"/>
    <property type="project" value="UniProtKB-KW"/>
</dbReference>
<keyword evidence="3" id="KW-0597">Phosphoprotein</keyword>
<accession>A0A8C4RVR4</accession>
<dbReference type="InterPro" id="IPR013783">
    <property type="entry name" value="Ig-like_fold"/>
</dbReference>
<evidence type="ECO:0000256" key="2">
    <source>
        <dbReference type="ARBA" id="ARBA00005968"/>
    </source>
</evidence>
<feature type="compositionally biased region" description="Polar residues" evidence="22">
    <location>
        <begin position="58"/>
        <end position="70"/>
    </location>
</feature>
<dbReference type="InterPro" id="IPR008958">
    <property type="entry name" value="Transglutaminase_C"/>
</dbReference>
<feature type="binding site" evidence="21">
    <location>
        <position position="481"/>
    </location>
    <ligand>
        <name>Ca(2+)</name>
        <dbReference type="ChEBI" id="CHEBI:29108"/>
    </ligand>
</feature>
<dbReference type="PROSITE" id="PS00547">
    <property type="entry name" value="TRANSGLUTAMINASES"/>
    <property type="match status" value="1"/>
</dbReference>
<dbReference type="OrthoDB" id="437511at2759"/>